<feature type="region of interest" description="Disordered" evidence="1">
    <location>
        <begin position="140"/>
        <end position="176"/>
    </location>
</feature>
<sequence length="238" mass="25660">MGDDMGHGIVLPGSNEAATRARTAPSVRSTADNTRLHGKLSYDDLSSSSERAPAVTEGTPGLRGDACRDGPGVHIPNVTGDGGIDPKGGGAKNGDGRQEQHARRASAERGETQSGRREEGAGTDRVIPLHTDEAMVGADPISEATGDTTPNHKISTNAFAHTKSPMEAEEVQRLSEAYSEATQEYLNAVGSGEEDEEGNRILPEIDDRFLTVGQRLRRLRDARDNLQREKHRAHMKYR</sequence>
<evidence type="ECO:0000313" key="2">
    <source>
        <dbReference type="EMBL" id="CBJ48623.1"/>
    </source>
</evidence>
<accession>D7FZZ8</accession>
<feature type="compositionally biased region" description="Basic and acidic residues" evidence="1">
    <location>
        <begin position="94"/>
        <end position="122"/>
    </location>
</feature>
<evidence type="ECO:0000256" key="1">
    <source>
        <dbReference type="SAM" id="MobiDB-lite"/>
    </source>
</evidence>
<feature type="compositionally biased region" description="Gly residues" evidence="1">
    <location>
        <begin position="80"/>
        <end position="93"/>
    </location>
</feature>
<dbReference type="InParanoid" id="D7FZZ8"/>
<reference evidence="2 3" key="1">
    <citation type="journal article" date="2010" name="Nature">
        <title>The Ectocarpus genome and the independent evolution of multicellularity in brown algae.</title>
        <authorList>
            <person name="Cock J.M."/>
            <person name="Sterck L."/>
            <person name="Rouze P."/>
            <person name="Scornet D."/>
            <person name="Allen A.E."/>
            <person name="Amoutzias G."/>
            <person name="Anthouard V."/>
            <person name="Artiguenave F."/>
            <person name="Aury J.M."/>
            <person name="Badger J.H."/>
            <person name="Beszteri B."/>
            <person name="Billiau K."/>
            <person name="Bonnet E."/>
            <person name="Bothwell J.H."/>
            <person name="Bowler C."/>
            <person name="Boyen C."/>
            <person name="Brownlee C."/>
            <person name="Carrano C.J."/>
            <person name="Charrier B."/>
            <person name="Cho G.Y."/>
            <person name="Coelho S.M."/>
            <person name="Collen J."/>
            <person name="Corre E."/>
            <person name="Da Silva C."/>
            <person name="Delage L."/>
            <person name="Delaroque N."/>
            <person name="Dittami S.M."/>
            <person name="Doulbeau S."/>
            <person name="Elias M."/>
            <person name="Farnham G."/>
            <person name="Gachon C.M."/>
            <person name="Gschloessl B."/>
            <person name="Heesch S."/>
            <person name="Jabbari K."/>
            <person name="Jubin C."/>
            <person name="Kawai H."/>
            <person name="Kimura K."/>
            <person name="Kloareg B."/>
            <person name="Kupper F.C."/>
            <person name="Lang D."/>
            <person name="Le Bail A."/>
            <person name="Leblanc C."/>
            <person name="Lerouge P."/>
            <person name="Lohr M."/>
            <person name="Lopez P.J."/>
            <person name="Martens C."/>
            <person name="Maumus F."/>
            <person name="Michel G."/>
            <person name="Miranda-Saavedra D."/>
            <person name="Morales J."/>
            <person name="Moreau H."/>
            <person name="Motomura T."/>
            <person name="Nagasato C."/>
            <person name="Napoli C.A."/>
            <person name="Nelson D.R."/>
            <person name="Nyvall-Collen P."/>
            <person name="Peters A.F."/>
            <person name="Pommier C."/>
            <person name="Potin P."/>
            <person name="Poulain J."/>
            <person name="Quesneville H."/>
            <person name="Read B."/>
            <person name="Rensing S.A."/>
            <person name="Ritter A."/>
            <person name="Rousvoal S."/>
            <person name="Samanta M."/>
            <person name="Samson G."/>
            <person name="Schroeder D.C."/>
            <person name="Segurens B."/>
            <person name="Strittmatter M."/>
            <person name="Tonon T."/>
            <person name="Tregear J.W."/>
            <person name="Valentin K."/>
            <person name="von Dassow P."/>
            <person name="Yamagishi T."/>
            <person name="Van de Peer Y."/>
            <person name="Wincker P."/>
        </authorList>
    </citation>
    <scope>NUCLEOTIDE SEQUENCE [LARGE SCALE GENOMIC DNA]</scope>
    <source>
        <strain evidence="3">Ec32 / CCAP1310/4</strain>
    </source>
</reference>
<dbReference type="EMBL" id="FN648586">
    <property type="protein sequence ID" value="CBJ48623.1"/>
    <property type="molecule type" value="Genomic_DNA"/>
</dbReference>
<proteinExistence type="predicted"/>
<dbReference type="AlphaFoldDB" id="D7FZZ8"/>
<dbReference type="OrthoDB" id="10654181at2759"/>
<keyword evidence="3" id="KW-1185">Reference proteome</keyword>
<feature type="compositionally biased region" description="Basic and acidic residues" evidence="1">
    <location>
        <begin position="164"/>
        <end position="173"/>
    </location>
</feature>
<feature type="region of interest" description="Disordered" evidence="1">
    <location>
        <begin position="1"/>
        <end position="126"/>
    </location>
</feature>
<feature type="compositionally biased region" description="Polar residues" evidence="1">
    <location>
        <begin position="145"/>
        <end position="159"/>
    </location>
</feature>
<name>D7FZZ8_ECTSI</name>
<organism evidence="2 3">
    <name type="scientific">Ectocarpus siliculosus</name>
    <name type="common">Brown alga</name>
    <name type="synonym">Conferva siliculosa</name>
    <dbReference type="NCBI Taxonomy" id="2880"/>
    <lineage>
        <taxon>Eukaryota</taxon>
        <taxon>Sar</taxon>
        <taxon>Stramenopiles</taxon>
        <taxon>Ochrophyta</taxon>
        <taxon>PX clade</taxon>
        <taxon>Phaeophyceae</taxon>
        <taxon>Ectocarpales</taxon>
        <taxon>Ectocarpaceae</taxon>
        <taxon>Ectocarpus</taxon>
    </lineage>
</organism>
<gene>
    <name evidence="2" type="ORF">Esi_0039_0101</name>
</gene>
<dbReference type="EMBL" id="FN649746">
    <property type="protein sequence ID" value="CBJ48623.1"/>
    <property type="molecule type" value="Genomic_DNA"/>
</dbReference>
<dbReference type="Proteomes" id="UP000002630">
    <property type="component" value="Linkage Group LG21"/>
</dbReference>
<protein>
    <submittedName>
        <fullName evidence="2">Uncharacterized protein</fullName>
    </submittedName>
</protein>
<evidence type="ECO:0000313" key="3">
    <source>
        <dbReference type="Proteomes" id="UP000002630"/>
    </source>
</evidence>